<keyword evidence="7" id="KW-0805">Transcription regulation</keyword>
<comment type="caution">
    <text evidence="15">The sequence shown here is derived from an EMBL/GenBank/DDBJ whole genome shotgun (WGS) entry which is preliminary data.</text>
</comment>
<feature type="compositionally biased region" description="Polar residues" evidence="11">
    <location>
        <begin position="906"/>
        <end position="917"/>
    </location>
</feature>
<dbReference type="InterPro" id="IPR001374">
    <property type="entry name" value="R3H_dom"/>
</dbReference>
<dbReference type="CDD" id="cd06008">
    <property type="entry name" value="NF-X1-zinc-finger"/>
    <property type="match status" value="5"/>
</dbReference>
<keyword evidence="8" id="KW-0804">Transcription</keyword>
<dbReference type="SUPFAM" id="SSF82708">
    <property type="entry name" value="R3H domain"/>
    <property type="match status" value="1"/>
</dbReference>
<comment type="subcellular location">
    <subcellularLocation>
        <location evidence="1">Nucleus</location>
    </subcellularLocation>
</comment>
<evidence type="ECO:0000259" key="14">
    <source>
        <dbReference type="PROSITE" id="PS51061"/>
    </source>
</evidence>
<evidence type="ECO:0000256" key="1">
    <source>
        <dbReference type="ARBA" id="ARBA00004123"/>
    </source>
</evidence>
<feature type="domain" description="PHD-type" evidence="12">
    <location>
        <begin position="24"/>
        <end position="80"/>
    </location>
</feature>
<evidence type="ECO:0008006" key="17">
    <source>
        <dbReference type="Google" id="ProtNLM"/>
    </source>
</evidence>
<organism evidence="15 16">
    <name type="scientific">Glomus cerebriforme</name>
    <dbReference type="NCBI Taxonomy" id="658196"/>
    <lineage>
        <taxon>Eukaryota</taxon>
        <taxon>Fungi</taxon>
        <taxon>Fungi incertae sedis</taxon>
        <taxon>Mucoromycota</taxon>
        <taxon>Glomeromycotina</taxon>
        <taxon>Glomeromycetes</taxon>
        <taxon>Glomerales</taxon>
        <taxon>Glomeraceae</taxon>
        <taxon>Glomus</taxon>
    </lineage>
</organism>
<comment type="similarity">
    <text evidence="2">Belongs to the NFX1 family.</text>
</comment>
<dbReference type="STRING" id="658196.A0A397TRQ0"/>
<evidence type="ECO:0000256" key="4">
    <source>
        <dbReference type="ARBA" id="ARBA00022737"/>
    </source>
</evidence>
<evidence type="ECO:0000256" key="6">
    <source>
        <dbReference type="ARBA" id="ARBA00022833"/>
    </source>
</evidence>
<keyword evidence="5 10" id="KW-0863">Zinc-finger</keyword>
<accession>A0A397TRQ0</accession>
<evidence type="ECO:0000313" key="15">
    <source>
        <dbReference type="EMBL" id="RIA99147.1"/>
    </source>
</evidence>
<keyword evidence="9" id="KW-0539">Nucleus</keyword>
<dbReference type="PANTHER" id="PTHR12360">
    <property type="entry name" value="NUCLEAR TRANSCRIPTION FACTOR, X-BOX BINDING 1 NFX1"/>
    <property type="match status" value="1"/>
</dbReference>
<keyword evidence="3" id="KW-0479">Metal-binding</keyword>
<evidence type="ECO:0000256" key="2">
    <source>
        <dbReference type="ARBA" id="ARBA00007269"/>
    </source>
</evidence>
<dbReference type="InterPro" id="IPR019787">
    <property type="entry name" value="Znf_PHD-finger"/>
</dbReference>
<dbReference type="InterPro" id="IPR000967">
    <property type="entry name" value="Znf_NFX1"/>
</dbReference>
<dbReference type="PROSITE" id="PS50089">
    <property type="entry name" value="ZF_RING_2"/>
    <property type="match status" value="1"/>
</dbReference>
<sequence length="970" mass="108406">MSKLSPEEIKDVLTSITHGLSTSSYECMICCENIRPSNKTWFCGVCWAVFHLNCTQKWANKSSKDSRSSERWRCPGCQNNSDTIPEIYKCFCGKVENPPNNRYFTPHSCGNVCGKKRDCPHDCTLLCHPGPCPPCSAMAPIQYCYCGREAFQLRCIDTGYGSGKSCGKTCGKLLGCGKHYCEKECHDGVCPKCNILEMQKCYCGKSEQKAKCGDGIAIRCYEEFNDESNVWTGFFSCKNSCNRLLECGHHTCLKECHPVTGEAEPCPLDPSKVKTCPCGTKSIVSLLGHERITCTEEIPLCGNICKKLLPCGHECQESCHRGDCKPCTTRIRVKCRCGSTEYERICSEVVGETGEPPTCDKICTGTRNCGKHQCITRCCPSANKFKPSKKRVTPQDDDDENHRCTLICGKKLQCGRHYCQLLCHRGWCMRCLEASFEELTCHCGRTKIFPPIPCGEKVPPCTFDCIRERTCDHPGIKHPCHNDEEPCPPCPFLVNKKCMCGKSIVKNIPCHKTNVSCGQVCDLPVSCGGHRCKRTCHLGDCLANTSGQCTQICGKPRNACGHPCTSQCHAPTRCPEDTSCQTKIIINCKCGHLSQEVTCRATMENALEMKNRQLKCNDFCALAERNRRLANALEITDRVGDGPFAKAIPEYEEDLFKHFAANKEWAKNIETTLGDFIMKSEKLTLNLPPMKSPHRKFIHMLCVHYRLSSESIDVEPKRSVVVKKKADTIIPPILLSQAYINYNNKPNSSSNSTSSASSSTALEQLVRKQKQPINAIYLSELQFGMTTEELHKAIEPLMGKNKFQINWELENDAIVIPLVSSTHMDELENLLLKLKLLFKDLIVAKGVAAWVEFCWINPKHEVVWRERGKFLNNLDRSFTNRMGEKISLIENNNSFEILANVSNNTSSDNTKHGSLTRNAIVGGSGSNNKNQLSTSLSSKKQVVQQKVEVSVANSINNYDIADNWELICDE</sequence>
<dbReference type="Pfam" id="PF01424">
    <property type="entry name" value="R3H"/>
    <property type="match status" value="1"/>
</dbReference>
<dbReference type="SMART" id="SM00438">
    <property type="entry name" value="ZnF_NFX"/>
    <property type="match status" value="8"/>
</dbReference>
<dbReference type="GO" id="GO:0008270">
    <property type="term" value="F:zinc ion binding"/>
    <property type="evidence" value="ECO:0007669"/>
    <property type="project" value="UniProtKB-KW"/>
</dbReference>
<feature type="region of interest" description="Disordered" evidence="11">
    <location>
        <begin position="906"/>
        <end position="932"/>
    </location>
</feature>
<keyword evidence="4" id="KW-0677">Repeat</keyword>
<evidence type="ECO:0000259" key="13">
    <source>
        <dbReference type="PROSITE" id="PS50089"/>
    </source>
</evidence>
<dbReference type="EMBL" id="QKYT01000007">
    <property type="protein sequence ID" value="RIA99147.1"/>
    <property type="molecule type" value="Genomic_DNA"/>
</dbReference>
<dbReference type="PROSITE" id="PS01359">
    <property type="entry name" value="ZF_PHD_1"/>
    <property type="match status" value="1"/>
</dbReference>
<evidence type="ECO:0000256" key="3">
    <source>
        <dbReference type="ARBA" id="ARBA00022723"/>
    </source>
</evidence>
<evidence type="ECO:0000313" key="16">
    <source>
        <dbReference type="Proteomes" id="UP000265703"/>
    </source>
</evidence>
<name>A0A397TRQ0_9GLOM</name>
<evidence type="ECO:0000256" key="11">
    <source>
        <dbReference type="SAM" id="MobiDB-lite"/>
    </source>
</evidence>
<evidence type="ECO:0000256" key="7">
    <source>
        <dbReference type="ARBA" id="ARBA00023015"/>
    </source>
</evidence>
<dbReference type="GO" id="GO:0005634">
    <property type="term" value="C:nucleus"/>
    <property type="evidence" value="ECO:0007669"/>
    <property type="project" value="UniProtKB-SubCell"/>
</dbReference>
<dbReference type="Proteomes" id="UP000265703">
    <property type="component" value="Unassembled WGS sequence"/>
</dbReference>
<dbReference type="InterPro" id="IPR019786">
    <property type="entry name" value="Zinc_finger_PHD-type_CS"/>
</dbReference>
<dbReference type="PROSITE" id="PS50016">
    <property type="entry name" value="ZF_PHD_2"/>
    <property type="match status" value="1"/>
</dbReference>
<evidence type="ECO:0000256" key="10">
    <source>
        <dbReference type="PROSITE-ProRule" id="PRU00175"/>
    </source>
</evidence>
<dbReference type="InterPro" id="IPR001841">
    <property type="entry name" value="Znf_RING"/>
</dbReference>
<keyword evidence="6" id="KW-0862">Zinc</keyword>
<feature type="domain" description="R3H" evidence="14">
    <location>
        <begin position="663"/>
        <end position="726"/>
    </location>
</feature>
<dbReference type="Gene3D" id="3.30.1370.50">
    <property type="entry name" value="R3H-like domain"/>
    <property type="match status" value="1"/>
</dbReference>
<evidence type="ECO:0000259" key="12">
    <source>
        <dbReference type="PROSITE" id="PS50016"/>
    </source>
</evidence>
<keyword evidence="16" id="KW-1185">Reference proteome</keyword>
<feature type="domain" description="RING-type" evidence="13">
    <location>
        <begin position="27"/>
        <end position="78"/>
    </location>
</feature>
<dbReference type="PANTHER" id="PTHR12360:SF12">
    <property type="entry name" value="TRANSCRIPTIONAL REPRESSOR NF-X1"/>
    <property type="match status" value="1"/>
</dbReference>
<evidence type="ECO:0000256" key="8">
    <source>
        <dbReference type="ARBA" id="ARBA00023163"/>
    </source>
</evidence>
<dbReference type="AlphaFoldDB" id="A0A397TRQ0"/>
<dbReference type="GO" id="GO:0000122">
    <property type="term" value="P:negative regulation of transcription by RNA polymerase II"/>
    <property type="evidence" value="ECO:0007669"/>
    <property type="project" value="TreeGrafter"/>
</dbReference>
<dbReference type="GO" id="GO:0000981">
    <property type="term" value="F:DNA-binding transcription factor activity, RNA polymerase II-specific"/>
    <property type="evidence" value="ECO:0007669"/>
    <property type="project" value="TreeGrafter"/>
</dbReference>
<evidence type="ECO:0000256" key="5">
    <source>
        <dbReference type="ARBA" id="ARBA00022771"/>
    </source>
</evidence>
<dbReference type="Pfam" id="PF01422">
    <property type="entry name" value="zf-NF-X1"/>
    <property type="match status" value="6"/>
</dbReference>
<reference evidence="15 16" key="1">
    <citation type="submission" date="2018-06" db="EMBL/GenBank/DDBJ databases">
        <title>Comparative genomics reveals the genomic features of Rhizophagus irregularis, R. cerebriforme, R. diaphanum and Gigaspora rosea, and their symbiotic lifestyle signature.</title>
        <authorList>
            <person name="Morin E."/>
            <person name="San Clemente H."/>
            <person name="Chen E.C.H."/>
            <person name="De La Providencia I."/>
            <person name="Hainaut M."/>
            <person name="Kuo A."/>
            <person name="Kohler A."/>
            <person name="Murat C."/>
            <person name="Tang N."/>
            <person name="Roy S."/>
            <person name="Loubradou J."/>
            <person name="Henrissat B."/>
            <person name="Grigoriev I.V."/>
            <person name="Corradi N."/>
            <person name="Roux C."/>
            <person name="Martin F.M."/>
        </authorList>
    </citation>
    <scope>NUCLEOTIDE SEQUENCE [LARGE SCALE GENOMIC DNA]</scope>
    <source>
        <strain evidence="15 16">DAOM 227022</strain>
    </source>
</reference>
<proteinExistence type="inferred from homology"/>
<dbReference type="InterPro" id="IPR036867">
    <property type="entry name" value="R3H_dom_sf"/>
</dbReference>
<dbReference type="PROSITE" id="PS51061">
    <property type="entry name" value="R3H"/>
    <property type="match status" value="1"/>
</dbReference>
<dbReference type="SMART" id="SM00393">
    <property type="entry name" value="R3H"/>
    <property type="match status" value="1"/>
</dbReference>
<protein>
    <recommendedName>
        <fullName evidence="17">R3H domain-containing protein</fullName>
    </recommendedName>
</protein>
<dbReference type="InterPro" id="IPR034078">
    <property type="entry name" value="NFX1_fam"/>
</dbReference>
<dbReference type="OrthoDB" id="6512771at2759"/>
<dbReference type="GO" id="GO:0000977">
    <property type="term" value="F:RNA polymerase II transcription regulatory region sequence-specific DNA binding"/>
    <property type="evidence" value="ECO:0007669"/>
    <property type="project" value="TreeGrafter"/>
</dbReference>
<evidence type="ECO:0000256" key="9">
    <source>
        <dbReference type="ARBA" id="ARBA00023242"/>
    </source>
</evidence>
<gene>
    <name evidence="15" type="ORF">C1645_685130</name>
</gene>